<evidence type="ECO:0000313" key="1">
    <source>
        <dbReference type="EMBL" id="KAJ8666783.1"/>
    </source>
</evidence>
<protein>
    <submittedName>
        <fullName evidence="1">Uncharacterized protein</fullName>
    </submittedName>
</protein>
<sequence length="246" mass="27667">MDVSVVLVRKKELQPKQVLELQQTQLHRMRNHVQKHALQEPLEGPIHFIQHPPQQQQEQGTETQGYTNEQASANTHSVPQQEQLIRQQIAVQAQMMKQAESSQGQQCPDQEGESLDWSDVANILLNVEPMHEYIDETVETMMNVSTLESGGGGNSVVGDLTWLESDEDLAKELAKIESEVPQEIQKPSKEEPRVTGPVLSDISEPEMTREDQPGPSRIRNITNIRRGSHRKCQQRALPGGPGRTHS</sequence>
<dbReference type="EMBL" id="CM056744">
    <property type="protein sequence ID" value="KAJ8666783.1"/>
    <property type="molecule type" value="Genomic_DNA"/>
</dbReference>
<organism evidence="1 2">
    <name type="scientific">Eretmocerus hayati</name>
    <dbReference type="NCBI Taxonomy" id="131215"/>
    <lineage>
        <taxon>Eukaryota</taxon>
        <taxon>Metazoa</taxon>
        <taxon>Ecdysozoa</taxon>
        <taxon>Arthropoda</taxon>
        <taxon>Hexapoda</taxon>
        <taxon>Insecta</taxon>
        <taxon>Pterygota</taxon>
        <taxon>Neoptera</taxon>
        <taxon>Endopterygota</taxon>
        <taxon>Hymenoptera</taxon>
        <taxon>Apocrita</taxon>
        <taxon>Proctotrupomorpha</taxon>
        <taxon>Chalcidoidea</taxon>
        <taxon>Aphelinidae</taxon>
        <taxon>Aphelininae</taxon>
        <taxon>Eretmocerus</taxon>
    </lineage>
</organism>
<dbReference type="Proteomes" id="UP001239111">
    <property type="component" value="Chromosome 4"/>
</dbReference>
<accession>A0ACC2N7U6</accession>
<evidence type="ECO:0000313" key="2">
    <source>
        <dbReference type="Proteomes" id="UP001239111"/>
    </source>
</evidence>
<reference evidence="1" key="1">
    <citation type="submission" date="2023-04" db="EMBL/GenBank/DDBJ databases">
        <title>A chromosome-level genome assembly of the parasitoid wasp Eretmocerus hayati.</title>
        <authorList>
            <person name="Zhong Y."/>
            <person name="Liu S."/>
            <person name="Liu Y."/>
        </authorList>
    </citation>
    <scope>NUCLEOTIDE SEQUENCE</scope>
    <source>
        <strain evidence="1">ZJU_SS_LIU_2023</strain>
    </source>
</reference>
<proteinExistence type="predicted"/>
<name>A0ACC2N7U6_9HYME</name>
<keyword evidence="2" id="KW-1185">Reference proteome</keyword>
<gene>
    <name evidence="1" type="ORF">QAD02_008445</name>
</gene>
<comment type="caution">
    <text evidence="1">The sequence shown here is derived from an EMBL/GenBank/DDBJ whole genome shotgun (WGS) entry which is preliminary data.</text>
</comment>